<dbReference type="Proteomes" id="UP000054485">
    <property type="component" value="Unassembled WGS sequence"/>
</dbReference>
<dbReference type="AlphaFoldDB" id="A0A0D0B3X0"/>
<gene>
    <name evidence="1" type="ORF">CY34DRAFT_388061</name>
</gene>
<name>A0A0D0B3X0_9AGAM</name>
<keyword evidence="2" id="KW-1185">Reference proteome</keyword>
<accession>A0A0D0B3X0</accession>
<evidence type="ECO:0000313" key="2">
    <source>
        <dbReference type="Proteomes" id="UP000054485"/>
    </source>
</evidence>
<reference evidence="1 2" key="1">
    <citation type="submission" date="2014-04" db="EMBL/GenBank/DDBJ databases">
        <authorList>
            <consortium name="DOE Joint Genome Institute"/>
            <person name="Kuo A."/>
            <person name="Ruytinx J."/>
            <person name="Rineau F."/>
            <person name="Colpaert J."/>
            <person name="Kohler A."/>
            <person name="Nagy L.G."/>
            <person name="Floudas D."/>
            <person name="Copeland A."/>
            <person name="Barry K.W."/>
            <person name="Cichocki N."/>
            <person name="Veneault-Fourrey C."/>
            <person name="LaButti K."/>
            <person name="Lindquist E.A."/>
            <person name="Lipzen A."/>
            <person name="Lundell T."/>
            <person name="Morin E."/>
            <person name="Murat C."/>
            <person name="Sun H."/>
            <person name="Tunlid A."/>
            <person name="Henrissat B."/>
            <person name="Grigoriev I.V."/>
            <person name="Hibbett D.S."/>
            <person name="Martin F."/>
            <person name="Nordberg H.P."/>
            <person name="Cantor M.N."/>
            <person name="Hua S.X."/>
        </authorList>
    </citation>
    <scope>NUCLEOTIDE SEQUENCE [LARGE SCALE GENOMIC DNA]</scope>
    <source>
        <strain evidence="1 2">UH-Slu-Lm8-n1</strain>
    </source>
</reference>
<proteinExistence type="predicted"/>
<dbReference type="InParanoid" id="A0A0D0B3X0"/>
<dbReference type="EMBL" id="KN835388">
    <property type="protein sequence ID" value="KIK38528.1"/>
    <property type="molecule type" value="Genomic_DNA"/>
</dbReference>
<evidence type="ECO:0000313" key="1">
    <source>
        <dbReference type="EMBL" id="KIK38528.1"/>
    </source>
</evidence>
<organism evidence="1 2">
    <name type="scientific">Suillus luteus UH-Slu-Lm8-n1</name>
    <dbReference type="NCBI Taxonomy" id="930992"/>
    <lineage>
        <taxon>Eukaryota</taxon>
        <taxon>Fungi</taxon>
        <taxon>Dikarya</taxon>
        <taxon>Basidiomycota</taxon>
        <taxon>Agaricomycotina</taxon>
        <taxon>Agaricomycetes</taxon>
        <taxon>Agaricomycetidae</taxon>
        <taxon>Boletales</taxon>
        <taxon>Suillineae</taxon>
        <taxon>Suillaceae</taxon>
        <taxon>Suillus</taxon>
    </lineage>
</organism>
<protein>
    <submittedName>
        <fullName evidence="1">Uncharacterized protein</fullName>
    </submittedName>
</protein>
<dbReference type="HOGENOM" id="CLU_1994109_0_0_1"/>
<sequence>MQALCFASHLVWRAWSSKASCAKQGRAHRLDGVQNCGEVYGWVYWHAALCGPWLSYIIKLPGNRYYATSMVQFRFKCYTSRTHMICSARGDFSCQMKTMHHHHKSIISNSMPCHIAQLILDLVVH</sequence>
<reference evidence="2" key="2">
    <citation type="submission" date="2015-01" db="EMBL/GenBank/DDBJ databases">
        <title>Evolutionary Origins and Diversification of the Mycorrhizal Mutualists.</title>
        <authorList>
            <consortium name="DOE Joint Genome Institute"/>
            <consortium name="Mycorrhizal Genomics Consortium"/>
            <person name="Kohler A."/>
            <person name="Kuo A."/>
            <person name="Nagy L.G."/>
            <person name="Floudas D."/>
            <person name="Copeland A."/>
            <person name="Barry K.W."/>
            <person name="Cichocki N."/>
            <person name="Veneault-Fourrey C."/>
            <person name="LaButti K."/>
            <person name="Lindquist E.A."/>
            <person name="Lipzen A."/>
            <person name="Lundell T."/>
            <person name="Morin E."/>
            <person name="Murat C."/>
            <person name="Riley R."/>
            <person name="Ohm R."/>
            <person name="Sun H."/>
            <person name="Tunlid A."/>
            <person name="Henrissat B."/>
            <person name="Grigoriev I.V."/>
            <person name="Hibbett D.S."/>
            <person name="Martin F."/>
        </authorList>
    </citation>
    <scope>NUCLEOTIDE SEQUENCE [LARGE SCALE GENOMIC DNA]</scope>
    <source>
        <strain evidence="2">UH-Slu-Lm8-n1</strain>
    </source>
</reference>